<evidence type="ECO:0000313" key="2">
    <source>
        <dbReference type="Proteomes" id="UP000244855"/>
    </source>
</evidence>
<evidence type="ECO:0000313" key="1">
    <source>
        <dbReference type="EMBL" id="PVI06923.1"/>
    </source>
</evidence>
<accession>A0A2V1E8Q9</accession>
<proteinExistence type="predicted"/>
<name>A0A2V1E8Q9_9PLEO</name>
<keyword evidence="2" id="KW-1185">Reference proteome</keyword>
<sequence length="189" mass="21826">MLLAAYYQQEILVGDGDTLAFKRPSIFEIQPRPPVERFRSIPFETLPSPRRTTITYRTRYHIGLHLANDQAIIFSLAHDDFYSKIFSSWPSSRTVRLGHSSHKARLHTPDQKRTEKERFLWSPSLRTPTRLPGSETIQDCRVERGTSGILHHAAHTGNHAHSTLVRQDRTLIIHELSEQKRDATRNSHT</sequence>
<dbReference type="Proteomes" id="UP000244855">
    <property type="component" value="Unassembled WGS sequence"/>
</dbReference>
<reference evidence="1 2" key="1">
    <citation type="journal article" date="2018" name="Sci. Rep.">
        <title>Comparative genomics provides insights into the lifestyle and reveals functional heterogeneity of dark septate endophytic fungi.</title>
        <authorList>
            <person name="Knapp D.G."/>
            <person name="Nemeth J.B."/>
            <person name="Barry K."/>
            <person name="Hainaut M."/>
            <person name="Henrissat B."/>
            <person name="Johnson J."/>
            <person name="Kuo A."/>
            <person name="Lim J.H.P."/>
            <person name="Lipzen A."/>
            <person name="Nolan M."/>
            <person name="Ohm R.A."/>
            <person name="Tamas L."/>
            <person name="Grigoriev I.V."/>
            <person name="Spatafora J.W."/>
            <person name="Nagy L.G."/>
            <person name="Kovacs G.M."/>
        </authorList>
    </citation>
    <scope>NUCLEOTIDE SEQUENCE [LARGE SCALE GENOMIC DNA]</scope>
    <source>
        <strain evidence="1 2">DSE2036</strain>
    </source>
</reference>
<gene>
    <name evidence="1" type="ORF">DM02DRAFT_378593</name>
</gene>
<dbReference type="AlphaFoldDB" id="A0A2V1E8Q9"/>
<protein>
    <submittedName>
        <fullName evidence="1">Uncharacterized protein</fullName>
    </submittedName>
</protein>
<dbReference type="EMBL" id="KZ805306">
    <property type="protein sequence ID" value="PVI06923.1"/>
    <property type="molecule type" value="Genomic_DNA"/>
</dbReference>
<organism evidence="1 2">
    <name type="scientific">Periconia macrospinosa</name>
    <dbReference type="NCBI Taxonomy" id="97972"/>
    <lineage>
        <taxon>Eukaryota</taxon>
        <taxon>Fungi</taxon>
        <taxon>Dikarya</taxon>
        <taxon>Ascomycota</taxon>
        <taxon>Pezizomycotina</taxon>
        <taxon>Dothideomycetes</taxon>
        <taxon>Pleosporomycetidae</taxon>
        <taxon>Pleosporales</taxon>
        <taxon>Massarineae</taxon>
        <taxon>Periconiaceae</taxon>
        <taxon>Periconia</taxon>
    </lineage>
</organism>